<feature type="compositionally biased region" description="Basic and acidic residues" evidence="1">
    <location>
        <begin position="159"/>
        <end position="185"/>
    </location>
</feature>
<accession>A0AAD6Z3P8</accession>
<evidence type="ECO:0000256" key="1">
    <source>
        <dbReference type="SAM" id="MobiDB-lite"/>
    </source>
</evidence>
<feature type="compositionally biased region" description="Polar residues" evidence="1">
    <location>
        <begin position="39"/>
        <end position="51"/>
    </location>
</feature>
<organism evidence="2 3">
    <name type="scientific">Mycena albidolilacea</name>
    <dbReference type="NCBI Taxonomy" id="1033008"/>
    <lineage>
        <taxon>Eukaryota</taxon>
        <taxon>Fungi</taxon>
        <taxon>Dikarya</taxon>
        <taxon>Basidiomycota</taxon>
        <taxon>Agaricomycotina</taxon>
        <taxon>Agaricomycetes</taxon>
        <taxon>Agaricomycetidae</taxon>
        <taxon>Agaricales</taxon>
        <taxon>Marasmiineae</taxon>
        <taxon>Mycenaceae</taxon>
        <taxon>Mycena</taxon>
    </lineage>
</organism>
<keyword evidence="3" id="KW-1185">Reference proteome</keyword>
<reference evidence="2" key="1">
    <citation type="submission" date="2023-03" db="EMBL/GenBank/DDBJ databases">
        <title>Massive genome expansion in bonnet fungi (Mycena s.s.) driven by repeated elements and novel gene families across ecological guilds.</title>
        <authorList>
            <consortium name="Lawrence Berkeley National Laboratory"/>
            <person name="Harder C.B."/>
            <person name="Miyauchi S."/>
            <person name="Viragh M."/>
            <person name="Kuo A."/>
            <person name="Thoen E."/>
            <person name="Andreopoulos B."/>
            <person name="Lu D."/>
            <person name="Skrede I."/>
            <person name="Drula E."/>
            <person name="Henrissat B."/>
            <person name="Morin E."/>
            <person name="Kohler A."/>
            <person name="Barry K."/>
            <person name="LaButti K."/>
            <person name="Morin E."/>
            <person name="Salamov A."/>
            <person name="Lipzen A."/>
            <person name="Mereny Z."/>
            <person name="Hegedus B."/>
            <person name="Baldrian P."/>
            <person name="Stursova M."/>
            <person name="Weitz H."/>
            <person name="Taylor A."/>
            <person name="Grigoriev I.V."/>
            <person name="Nagy L.G."/>
            <person name="Martin F."/>
            <person name="Kauserud H."/>
        </authorList>
    </citation>
    <scope>NUCLEOTIDE SEQUENCE</scope>
    <source>
        <strain evidence="2">CBHHK002</strain>
    </source>
</reference>
<sequence>MATSSGQGAEAAHPGTKEAVGSGYSTESSPFLLPRAGAPTTSGSAGSTRPAQQLHDGADRREQLATGRVVRRGPGPGDGEGRLRVLLKPLHPYTPSSTHNPPRASGARPPERRDEGAATKRGAAAGGTKLASSPRRPPGQGAEGRAGPAQGGCEAIQSEEVRWGQLKREDRQDSERGGRRKREEGWEGGMEGAEGEGWEKGGKRGGNMPPDPLLSPCFWRRPTCVLTSPVAGFSTRRDMCSIGRPPTPPSAT</sequence>
<feature type="compositionally biased region" description="Low complexity" evidence="1">
    <location>
        <begin position="119"/>
        <end position="131"/>
    </location>
</feature>
<name>A0AAD6Z3P8_9AGAR</name>
<gene>
    <name evidence="2" type="ORF">DFH08DRAFT_825126</name>
</gene>
<feature type="compositionally biased region" description="Basic and acidic residues" evidence="1">
    <location>
        <begin position="109"/>
        <end position="118"/>
    </location>
</feature>
<evidence type="ECO:0000313" key="2">
    <source>
        <dbReference type="EMBL" id="KAJ7305439.1"/>
    </source>
</evidence>
<dbReference type="EMBL" id="JARIHO010000097">
    <property type="protein sequence ID" value="KAJ7305439.1"/>
    <property type="molecule type" value="Genomic_DNA"/>
</dbReference>
<comment type="caution">
    <text evidence="2">The sequence shown here is derived from an EMBL/GenBank/DDBJ whole genome shotgun (WGS) entry which is preliminary data.</text>
</comment>
<dbReference type="Proteomes" id="UP001218218">
    <property type="component" value="Unassembled WGS sequence"/>
</dbReference>
<proteinExistence type="predicted"/>
<evidence type="ECO:0000313" key="3">
    <source>
        <dbReference type="Proteomes" id="UP001218218"/>
    </source>
</evidence>
<protein>
    <submittedName>
        <fullName evidence="2">Uncharacterized protein</fullName>
    </submittedName>
</protein>
<feature type="region of interest" description="Disordered" evidence="1">
    <location>
        <begin position="1"/>
        <end position="218"/>
    </location>
</feature>
<dbReference type="AlphaFoldDB" id="A0AAD6Z3P8"/>